<gene>
    <name evidence="8" type="ORF">C2S53_011608</name>
</gene>
<keyword evidence="4" id="KW-0804">Transcription</keyword>
<dbReference type="EMBL" id="SDAM02001264">
    <property type="protein sequence ID" value="KAH6822573.1"/>
    <property type="molecule type" value="Genomic_DNA"/>
</dbReference>
<feature type="region of interest" description="Disordered" evidence="6">
    <location>
        <begin position="1"/>
        <end position="52"/>
    </location>
</feature>
<evidence type="ECO:0000256" key="1">
    <source>
        <dbReference type="ARBA" id="ARBA00004123"/>
    </source>
</evidence>
<evidence type="ECO:0000256" key="6">
    <source>
        <dbReference type="SAM" id="MobiDB-lite"/>
    </source>
</evidence>
<keyword evidence="2" id="KW-0805">Transcription regulation</keyword>
<dbReference type="CDD" id="cd00018">
    <property type="entry name" value="AP2"/>
    <property type="match status" value="1"/>
</dbReference>
<feature type="compositionally biased region" description="Low complexity" evidence="6">
    <location>
        <begin position="77"/>
        <end position="89"/>
    </location>
</feature>
<organism evidence="8 9">
    <name type="scientific">Perilla frutescens var. hirtella</name>
    <name type="common">Perilla citriodora</name>
    <name type="synonym">Perilla setoyensis</name>
    <dbReference type="NCBI Taxonomy" id="608512"/>
    <lineage>
        <taxon>Eukaryota</taxon>
        <taxon>Viridiplantae</taxon>
        <taxon>Streptophyta</taxon>
        <taxon>Embryophyta</taxon>
        <taxon>Tracheophyta</taxon>
        <taxon>Spermatophyta</taxon>
        <taxon>Magnoliopsida</taxon>
        <taxon>eudicotyledons</taxon>
        <taxon>Gunneridae</taxon>
        <taxon>Pentapetalae</taxon>
        <taxon>asterids</taxon>
        <taxon>lamiids</taxon>
        <taxon>Lamiales</taxon>
        <taxon>Lamiaceae</taxon>
        <taxon>Nepetoideae</taxon>
        <taxon>Elsholtzieae</taxon>
        <taxon>Perilla</taxon>
    </lineage>
</organism>
<comment type="caution">
    <text evidence="8">The sequence shown here is derived from an EMBL/GenBank/DDBJ whole genome shotgun (WGS) entry which is preliminary data.</text>
</comment>
<feature type="compositionally biased region" description="Polar residues" evidence="6">
    <location>
        <begin position="1"/>
        <end position="13"/>
    </location>
</feature>
<dbReference type="Proteomes" id="UP001190926">
    <property type="component" value="Unassembled WGS sequence"/>
</dbReference>
<evidence type="ECO:0000256" key="3">
    <source>
        <dbReference type="ARBA" id="ARBA00023125"/>
    </source>
</evidence>
<accession>A0AAD4IWY1</accession>
<dbReference type="InterPro" id="IPR016177">
    <property type="entry name" value="DNA-bd_dom_sf"/>
</dbReference>
<evidence type="ECO:0000259" key="7">
    <source>
        <dbReference type="PROSITE" id="PS51032"/>
    </source>
</evidence>
<proteinExistence type="predicted"/>
<evidence type="ECO:0000256" key="5">
    <source>
        <dbReference type="ARBA" id="ARBA00023242"/>
    </source>
</evidence>
<evidence type="ECO:0000256" key="4">
    <source>
        <dbReference type="ARBA" id="ARBA00023163"/>
    </source>
</evidence>
<dbReference type="InterPro" id="IPR036955">
    <property type="entry name" value="AP2/ERF_dom_sf"/>
</dbReference>
<dbReference type="PROSITE" id="PS51032">
    <property type="entry name" value="AP2_ERF"/>
    <property type="match status" value="1"/>
</dbReference>
<dbReference type="InterPro" id="IPR050913">
    <property type="entry name" value="AP2/ERF_ERF"/>
</dbReference>
<dbReference type="InterPro" id="IPR001471">
    <property type="entry name" value="AP2/ERF_dom"/>
</dbReference>
<name>A0AAD4IWY1_PERFH</name>
<dbReference type="GO" id="GO:0005634">
    <property type="term" value="C:nucleus"/>
    <property type="evidence" value="ECO:0007669"/>
    <property type="project" value="UniProtKB-SubCell"/>
</dbReference>
<dbReference type="Pfam" id="PF00847">
    <property type="entry name" value="AP2"/>
    <property type="match status" value="1"/>
</dbReference>
<keyword evidence="9" id="KW-1185">Reference proteome</keyword>
<dbReference type="SMART" id="SM00380">
    <property type="entry name" value="AP2"/>
    <property type="match status" value="1"/>
</dbReference>
<feature type="region of interest" description="Disordered" evidence="6">
    <location>
        <begin position="72"/>
        <end position="112"/>
    </location>
</feature>
<evidence type="ECO:0000313" key="8">
    <source>
        <dbReference type="EMBL" id="KAH6822573.1"/>
    </source>
</evidence>
<dbReference type="AlphaFoldDB" id="A0AAD4IWY1"/>
<protein>
    <recommendedName>
        <fullName evidence="7">AP2/ERF domain-containing protein</fullName>
    </recommendedName>
</protein>
<evidence type="ECO:0000313" key="9">
    <source>
        <dbReference type="Proteomes" id="UP001190926"/>
    </source>
</evidence>
<dbReference type="PANTHER" id="PTHR31194">
    <property type="entry name" value="SHN SHINE , DNA BINDING / TRANSCRIPTION FACTOR"/>
    <property type="match status" value="1"/>
</dbReference>
<sequence length="340" mass="37661">MPEPQKSISLNRESVNRRPRMKPLSTKPMKRVRIVCSDPYATDSSDDEEAEKKVKRIVREVCFPIGDHYRASKATESDSSSVEESSNGSRKSKKQSICPVIESNPSPVSGKYRGVRQRKWGKWAAEIRDPVKQKRVWLGTYSTAEEASRAYEMKRLEFEALANNSKFSPVKSWSDDRSSKTVYSMVVSEPVEHSSGSVVSLTSLTSPLSVLEMNSSMEVKLEDENGSNVSAVADVVEQNQVMDEELAALARIGDEIELDFELESLMLADEVGAPLDDIVFGMNEYDLPICGFDDDQPSALPDFDFDFNLDACADAVSWLNDAVPSPSPLMNGTPLNIACP</sequence>
<dbReference type="SUPFAM" id="SSF54171">
    <property type="entry name" value="DNA-binding domain"/>
    <property type="match status" value="1"/>
</dbReference>
<dbReference type="GO" id="GO:0003677">
    <property type="term" value="F:DNA binding"/>
    <property type="evidence" value="ECO:0007669"/>
    <property type="project" value="UniProtKB-KW"/>
</dbReference>
<dbReference type="Gene3D" id="3.30.730.10">
    <property type="entry name" value="AP2/ERF domain"/>
    <property type="match status" value="1"/>
</dbReference>
<evidence type="ECO:0000256" key="2">
    <source>
        <dbReference type="ARBA" id="ARBA00023015"/>
    </source>
</evidence>
<dbReference type="PANTHER" id="PTHR31194:SF62">
    <property type="entry name" value="ETHYLENE-RESPONSIVE TRANSCRIPTION FACTOR ERF118"/>
    <property type="match status" value="1"/>
</dbReference>
<keyword evidence="3" id="KW-0238">DNA-binding</keyword>
<comment type="subcellular location">
    <subcellularLocation>
        <location evidence="1">Nucleus</location>
    </subcellularLocation>
</comment>
<feature type="domain" description="AP2/ERF" evidence="7">
    <location>
        <begin position="111"/>
        <end position="168"/>
    </location>
</feature>
<dbReference type="PRINTS" id="PR00367">
    <property type="entry name" value="ETHRSPELEMNT"/>
</dbReference>
<reference evidence="8 9" key="1">
    <citation type="journal article" date="2021" name="Nat. Commun.">
        <title>Incipient diploidization of the medicinal plant Perilla within 10,000 years.</title>
        <authorList>
            <person name="Zhang Y."/>
            <person name="Shen Q."/>
            <person name="Leng L."/>
            <person name="Zhang D."/>
            <person name="Chen S."/>
            <person name="Shi Y."/>
            <person name="Ning Z."/>
            <person name="Chen S."/>
        </authorList>
    </citation>
    <scope>NUCLEOTIDE SEQUENCE [LARGE SCALE GENOMIC DNA]</scope>
    <source>
        <strain evidence="9">cv. PC099</strain>
    </source>
</reference>
<dbReference type="GO" id="GO:0003700">
    <property type="term" value="F:DNA-binding transcription factor activity"/>
    <property type="evidence" value="ECO:0007669"/>
    <property type="project" value="InterPro"/>
</dbReference>
<keyword evidence="5" id="KW-0539">Nucleus</keyword>